<reference evidence="2" key="2">
    <citation type="submission" date="2025-08" db="UniProtKB">
        <authorList>
            <consortium name="RefSeq"/>
        </authorList>
    </citation>
    <scope>IDENTIFICATION</scope>
</reference>
<dbReference type="CDD" id="cd09272">
    <property type="entry name" value="RNase_HI_RT_Ty1"/>
    <property type="match status" value="1"/>
</dbReference>
<proteinExistence type="predicted"/>
<dbReference type="PANTHER" id="PTHR11439">
    <property type="entry name" value="GAG-POL-RELATED RETROTRANSPOSON"/>
    <property type="match status" value="1"/>
</dbReference>
<evidence type="ECO:0000313" key="1">
    <source>
        <dbReference type="Proteomes" id="UP000694930"/>
    </source>
</evidence>
<sequence>MKGQPGALDVVRKGLLYAILHWTLSRQREHWRRSRVVGRIKVAAKSLKGSDTIARRRDIWPKIVTSHLGAISWCTKRKSTVSLSTTEVEYRAAAMGAQEITWLVQLLKDLHQPMEYSIPLYCDNQSEINLAENPVFHARTKRTLPCSSRKSS</sequence>
<organism evidence="1 2">
    <name type="scientific">Solanum pennellii</name>
    <name type="common">Tomato</name>
    <name type="synonym">Lycopersicon pennellii</name>
    <dbReference type="NCBI Taxonomy" id="28526"/>
    <lineage>
        <taxon>Eukaryota</taxon>
        <taxon>Viridiplantae</taxon>
        <taxon>Streptophyta</taxon>
        <taxon>Embryophyta</taxon>
        <taxon>Tracheophyta</taxon>
        <taxon>Spermatophyta</taxon>
        <taxon>Magnoliopsida</taxon>
        <taxon>eudicotyledons</taxon>
        <taxon>Gunneridae</taxon>
        <taxon>Pentapetalae</taxon>
        <taxon>asterids</taxon>
        <taxon>lamiids</taxon>
        <taxon>Solanales</taxon>
        <taxon>Solanaceae</taxon>
        <taxon>Solanoideae</taxon>
        <taxon>Solaneae</taxon>
        <taxon>Solanum</taxon>
        <taxon>Solanum subgen. Lycopersicon</taxon>
    </lineage>
</organism>
<dbReference type="RefSeq" id="XP_015081036.1">
    <property type="nucleotide sequence ID" value="XM_015225550.1"/>
</dbReference>
<dbReference type="PANTHER" id="PTHR11439:SF475">
    <property type="entry name" value="CYSTEINE-RICH RLK (RECEPTOR-LIKE PROTEIN KINASE) 8"/>
    <property type="match status" value="1"/>
</dbReference>
<reference evidence="1" key="1">
    <citation type="journal article" date="2014" name="Nat. Genet.">
        <title>The genome of the stress-tolerant wild tomato species Solanum pennellii.</title>
        <authorList>
            <person name="Bolger A."/>
            <person name="Scossa F."/>
            <person name="Bolger M.E."/>
            <person name="Lanz C."/>
            <person name="Maumus F."/>
            <person name="Tohge T."/>
            <person name="Quesneville H."/>
            <person name="Alseekh S."/>
            <person name="Sorensen I."/>
            <person name="Lichtenstein G."/>
            <person name="Fich E.A."/>
            <person name="Conte M."/>
            <person name="Keller H."/>
            <person name="Schneeberger K."/>
            <person name="Schwacke R."/>
            <person name="Ofner I."/>
            <person name="Vrebalov J."/>
            <person name="Xu Y."/>
            <person name="Osorio S."/>
            <person name="Aflitos S.A."/>
            <person name="Schijlen E."/>
            <person name="Jimenez-Gomez J.M."/>
            <person name="Ryngajllo M."/>
            <person name="Kimura S."/>
            <person name="Kumar R."/>
            <person name="Koenig D."/>
            <person name="Headland L.R."/>
            <person name="Maloof J.N."/>
            <person name="Sinha N."/>
            <person name="van Ham R.C."/>
            <person name="Lankhorst R.K."/>
            <person name="Mao L."/>
            <person name="Vogel A."/>
            <person name="Arsova B."/>
            <person name="Panstruga R."/>
            <person name="Fei Z."/>
            <person name="Rose J.K."/>
            <person name="Zamir D."/>
            <person name="Carrari F."/>
            <person name="Giovannoni J.J."/>
            <person name="Weigel D."/>
            <person name="Usadel B."/>
            <person name="Fernie A.R."/>
        </authorList>
    </citation>
    <scope>NUCLEOTIDE SEQUENCE [LARGE SCALE GENOMIC DNA]</scope>
    <source>
        <strain evidence="1">cv. LA0716</strain>
    </source>
</reference>
<gene>
    <name evidence="2" type="primary">LOC107024553</name>
</gene>
<dbReference type="Proteomes" id="UP000694930">
    <property type="component" value="Chromosome 1"/>
</dbReference>
<keyword evidence="1" id="KW-1185">Reference proteome</keyword>
<name>A0ABM1H6J1_SOLPN</name>
<evidence type="ECO:0000313" key="2">
    <source>
        <dbReference type="RefSeq" id="XP_015081036.1"/>
    </source>
</evidence>
<dbReference type="GeneID" id="107024553"/>
<accession>A0ABM1H6J1</accession>
<protein>
    <submittedName>
        <fullName evidence="2">Uncharacterized protein LOC107024553</fullName>
    </submittedName>
</protein>